<evidence type="ECO:0000313" key="3">
    <source>
        <dbReference type="Proteomes" id="UP000813427"/>
    </source>
</evidence>
<evidence type="ECO:0008006" key="4">
    <source>
        <dbReference type="Google" id="ProtNLM"/>
    </source>
</evidence>
<dbReference type="EMBL" id="JAGPXF010000005">
    <property type="protein sequence ID" value="KAH7241618.1"/>
    <property type="molecule type" value="Genomic_DNA"/>
</dbReference>
<reference evidence="2" key="1">
    <citation type="journal article" date="2021" name="Nat. Commun.">
        <title>Genetic determinants of endophytism in the Arabidopsis root mycobiome.</title>
        <authorList>
            <person name="Mesny F."/>
            <person name="Miyauchi S."/>
            <person name="Thiergart T."/>
            <person name="Pickel B."/>
            <person name="Atanasova L."/>
            <person name="Karlsson M."/>
            <person name="Huettel B."/>
            <person name="Barry K.W."/>
            <person name="Haridas S."/>
            <person name="Chen C."/>
            <person name="Bauer D."/>
            <person name="Andreopoulos W."/>
            <person name="Pangilinan J."/>
            <person name="LaButti K."/>
            <person name="Riley R."/>
            <person name="Lipzen A."/>
            <person name="Clum A."/>
            <person name="Drula E."/>
            <person name="Henrissat B."/>
            <person name="Kohler A."/>
            <person name="Grigoriev I.V."/>
            <person name="Martin F.M."/>
            <person name="Hacquard S."/>
        </authorList>
    </citation>
    <scope>NUCLEOTIDE SEQUENCE</scope>
    <source>
        <strain evidence="2">MPI-SDFR-AT-0068</strain>
    </source>
</reference>
<feature type="signal peptide" evidence="1">
    <location>
        <begin position="1"/>
        <end position="19"/>
    </location>
</feature>
<keyword evidence="3" id="KW-1185">Reference proteome</keyword>
<gene>
    <name evidence="2" type="ORF">BKA59DRAFT_207511</name>
</gene>
<dbReference type="Proteomes" id="UP000813427">
    <property type="component" value="Unassembled WGS sequence"/>
</dbReference>
<name>A0A8K0W991_9HYPO</name>
<evidence type="ECO:0000313" key="2">
    <source>
        <dbReference type="EMBL" id="KAH7241618.1"/>
    </source>
</evidence>
<accession>A0A8K0W991</accession>
<evidence type="ECO:0000256" key="1">
    <source>
        <dbReference type="SAM" id="SignalP"/>
    </source>
</evidence>
<protein>
    <recommendedName>
        <fullName evidence="4">Secreted protein</fullName>
    </recommendedName>
</protein>
<dbReference type="AlphaFoldDB" id="A0A8K0W991"/>
<proteinExistence type="predicted"/>
<organism evidence="2 3">
    <name type="scientific">Fusarium tricinctum</name>
    <dbReference type="NCBI Taxonomy" id="61284"/>
    <lineage>
        <taxon>Eukaryota</taxon>
        <taxon>Fungi</taxon>
        <taxon>Dikarya</taxon>
        <taxon>Ascomycota</taxon>
        <taxon>Pezizomycotina</taxon>
        <taxon>Sordariomycetes</taxon>
        <taxon>Hypocreomycetidae</taxon>
        <taxon>Hypocreales</taxon>
        <taxon>Nectriaceae</taxon>
        <taxon>Fusarium</taxon>
        <taxon>Fusarium tricinctum species complex</taxon>
    </lineage>
</organism>
<feature type="chain" id="PRO_5035467982" description="Secreted protein" evidence="1">
    <location>
        <begin position="20"/>
        <end position="72"/>
    </location>
</feature>
<keyword evidence="1" id="KW-0732">Signal</keyword>
<sequence length="72" mass="7982">MTFRSLLSQIVLIITLSQSHNWSNGFHYLACVLLSPVPRPTFQYQIPPSAASTLSDAPIRIKTGASRHSDRS</sequence>
<comment type="caution">
    <text evidence="2">The sequence shown here is derived from an EMBL/GenBank/DDBJ whole genome shotgun (WGS) entry which is preliminary data.</text>
</comment>